<dbReference type="Pfam" id="PF13377">
    <property type="entry name" value="Peripla_BP_3"/>
    <property type="match status" value="1"/>
</dbReference>
<evidence type="ECO:0000259" key="4">
    <source>
        <dbReference type="PROSITE" id="PS50932"/>
    </source>
</evidence>
<dbReference type="Pfam" id="PF00356">
    <property type="entry name" value="LacI"/>
    <property type="match status" value="1"/>
</dbReference>
<dbReference type="Gene3D" id="3.40.50.2300">
    <property type="match status" value="2"/>
</dbReference>
<gene>
    <name evidence="5" type="ORF">AN215_07205</name>
</gene>
<dbReference type="GO" id="GO:0000976">
    <property type="term" value="F:transcription cis-regulatory region binding"/>
    <property type="evidence" value="ECO:0007669"/>
    <property type="project" value="TreeGrafter"/>
</dbReference>
<keyword evidence="6" id="KW-1185">Reference proteome</keyword>
<dbReference type="GO" id="GO:0003700">
    <property type="term" value="F:DNA-binding transcription factor activity"/>
    <property type="evidence" value="ECO:0007669"/>
    <property type="project" value="TreeGrafter"/>
</dbReference>
<organism evidence="5 6">
    <name type="scientific">Streptomyces abyssalis</name>
    <dbReference type="NCBI Taxonomy" id="933944"/>
    <lineage>
        <taxon>Bacteria</taxon>
        <taxon>Bacillati</taxon>
        <taxon>Actinomycetota</taxon>
        <taxon>Actinomycetes</taxon>
        <taxon>Kitasatosporales</taxon>
        <taxon>Streptomycetaceae</taxon>
        <taxon>Streptomyces</taxon>
    </lineage>
</organism>
<dbReference type="STRING" id="933944.AN215_07205"/>
<dbReference type="Gene3D" id="1.10.260.40">
    <property type="entry name" value="lambda repressor-like DNA-binding domains"/>
    <property type="match status" value="1"/>
</dbReference>
<dbReference type="CDD" id="cd01392">
    <property type="entry name" value="HTH_LacI"/>
    <property type="match status" value="1"/>
</dbReference>
<feature type="domain" description="HTH lacI-type" evidence="4">
    <location>
        <begin position="18"/>
        <end position="72"/>
    </location>
</feature>
<keyword evidence="3" id="KW-0804">Transcription</keyword>
<dbReference type="CDD" id="cd06267">
    <property type="entry name" value="PBP1_LacI_sugar_binding-like"/>
    <property type="match status" value="1"/>
</dbReference>
<keyword evidence="1" id="KW-0805">Transcription regulation</keyword>
<proteinExistence type="predicted"/>
<dbReference type="SUPFAM" id="SSF53822">
    <property type="entry name" value="Periplasmic binding protein-like I"/>
    <property type="match status" value="1"/>
</dbReference>
<dbReference type="AlphaFoldDB" id="A0A1E7JTY5"/>
<sequence length="352" mass="37312">MPSAVGGTGRTGGRAGRPTMKDVAAHVGTSIKSVSRVLNGEDGVSAATAERILQAMAELGFRRNDLARGLRQSDRTSTIGLALPQAGTRFHDSLVHGIDEIARQQGSFVLTASSGTAARERETLTALCSRRVDGLIVVPAGEDHGFLRPEQQAGVPVVFVDRPPHGIAADAVLTDHAEGARAGTAHLLRQGHRRIGVVGDDERIFSVAERIGGHRAALRTEQVAYAEELTRLGARCAEEAMHACLDLLGSGQPPTALFTLNNQCTIGAVRALRRLGLTRRVAMVGFDDFETADLIDPPVTVISHDVEEIGRTAARLMFERMAGHSPAPGRTTLPTKLIARGSGEIPVVDESS</sequence>
<dbReference type="PANTHER" id="PTHR30146:SF109">
    <property type="entry name" value="HTH-TYPE TRANSCRIPTIONAL REGULATOR GALS"/>
    <property type="match status" value="1"/>
</dbReference>
<reference evidence="5 6" key="1">
    <citation type="journal article" date="2016" name="Front. Microbiol.">
        <title>Comparative Genomics Analysis of Streptomyces Species Reveals Their Adaptation to the Marine Environment and Their Diversity at the Genomic Level.</title>
        <authorList>
            <person name="Tian X."/>
            <person name="Zhang Z."/>
            <person name="Yang T."/>
            <person name="Chen M."/>
            <person name="Li J."/>
            <person name="Chen F."/>
            <person name="Yang J."/>
            <person name="Li W."/>
            <person name="Zhang B."/>
            <person name="Zhang Z."/>
            <person name="Wu J."/>
            <person name="Zhang C."/>
            <person name="Long L."/>
            <person name="Xiao J."/>
        </authorList>
    </citation>
    <scope>NUCLEOTIDE SEQUENCE [LARGE SCALE GENOMIC DNA]</scope>
    <source>
        <strain evidence="5 6">SCSIO 10390</strain>
    </source>
</reference>
<dbReference type="InterPro" id="IPR028082">
    <property type="entry name" value="Peripla_BP_I"/>
</dbReference>
<dbReference type="PANTHER" id="PTHR30146">
    <property type="entry name" value="LACI-RELATED TRANSCRIPTIONAL REPRESSOR"/>
    <property type="match status" value="1"/>
</dbReference>
<accession>A0A1E7JTY5</accession>
<comment type="caution">
    <text evidence="5">The sequence shown here is derived from an EMBL/GenBank/DDBJ whole genome shotgun (WGS) entry which is preliminary data.</text>
</comment>
<keyword evidence="2" id="KW-0238">DNA-binding</keyword>
<dbReference type="Proteomes" id="UP000176087">
    <property type="component" value="Unassembled WGS sequence"/>
</dbReference>
<dbReference type="PATRIC" id="fig|933944.5.peg.5011"/>
<dbReference type="InterPro" id="IPR000843">
    <property type="entry name" value="HTH_LacI"/>
</dbReference>
<dbReference type="InterPro" id="IPR010982">
    <property type="entry name" value="Lambda_DNA-bd_dom_sf"/>
</dbReference>
<evidence type="ECO:0000256" key="1">
    <source>
        <dbReference type="ARBA" id="ARBA00023015"/>
    </source>
</evidence>
<evidence type="ECO:0000256" key="2">
    <source>
        <dbReference type="ARBA" id="ARBA00023125"/>
    </source>
</evidence>
<dbReference type="PROSITE" id="PS50932">
    <property type="entry name" value="HTH_LACI_2"/>
    <property type="match status" value="1"/>
</dbReference>
<name>A0A1E7JTY5_9ACTN</name>
<protein>
    <recommendedName>
        <fullName evidence="4">HTH lacI-type domain-containing protein</fullName>
    </recommendedName>
</protein>
<dbReference type="SUPFAM" id="SSF47413">
    <property type="entry name" value="lambda repressor-like DNA-binding domains"/>
    <property type="match status" value="1"/>
</dbReference>
<evidence type="ECO:0000256" key="3">
    <source>
        <dbReference type="ARBA" id="ARBA00023163"/>
    </source>
</evidence>
<dbReference type="EMBL" id="LJGT01000037">
    <property type="protein sequence ID" value="OEU92311.1"/>
    <property type="molecule type" value="Genomic_DNA"/>
</dbReference>
<evidence type="ECO:0000313" key="6">
    <source>
        <dbReference type="Proteomes" id="UP000176087"/>
    </source>
</evidence>
<dbReference type="InterPro" id="IPR046335">
    <property type="entry name" value="LacI/GalR-like_sensor"/>
</dbReference>
<evidence type="ECO:0000313" key="5">
    <source>
        <dbReference type="EMBL" id="OEU92311.1"/>
    </source>
</evidence>
<dbReference type="SMART" id="SM00354">
    <property type="entry name" value="HTH_LACI"/>
    <property type="match status" value="1"/>
</dbReference>